<keyword evidence="5" id="KW-1185">Reference proteome</keyword>
<dbReference type="GO" id="GO:0015562">
    <property type="term" value="F:efflux transmembrane transporter activity"/>
    <property type="evidence" value="ECO:0007669"/>
    <property type="project" value="TreeGrafter"/>
</dbReference>
<gene>
    <name evidence="4" type="ORF">DFP95_107113</name>
</gene>
<reference evidence="4 5" key="1">
    <citation type="submission" date="2018-07" db="EMBL/GenBank/DDBJ databases">
        <title>Genomic Encyclopedia of Type Strains, Phase III (KMG-III): the genomes of soil and plant-associated and newly described type strains.</title>
        <authorList>
            <person name="Whitman W."/>
        </authorList>
    </citation>
    <scope>NUCLEOTIDE SEQUENCE [LARGE SCALE GENOMIC DNA]</scope>
    <source>
        <strain evidence="4 5">CECT 8236</strain>
    </source>
</reference>
<evidence type="ECO:0000256" key="1">
    <source>
        <dbReference type="SAM" id="Coils"/>
    </source>
</evidence>
<name>A0A3D9IBX1_9BACL</name>
<dbReference type="SUPFAM" id="SSF111369">
    <property type="entry name" value="HlyD-like secretion proteins"/>
    <property type="match status" value="1"/>
</dbReference>
<dbReference type="Proteomes" id="UP000256869">
    <property type="component" value="Unassembled WGS sequence"/>
</dbReference>
<dbReference type="PANTHER" id="PTHR30469">
    <property type="entry name" value="MULTIDRUG RESISTANCE PROTEIN MDTA"/>
    <property type="match status" value="1"/>
</dbReference>
<keyword evidence="2" id="KW-1133">Transmembrane helix</keyword>
<evidence type="ECO:0000313" key="4">
    <source>
        <dbReference type="EMBL" id="RED59274.1"/>
    </source>
</evidence>
<proteinExistence type="predicted"/>
<organism evidence="4 5">
    <name type="scientific">Cohnella lupini</name>
    <dbReference type="NCBI Taxonomy" id="1294267"/>
    <lineage>
        <taxon>Bacteria</taxon>
        <taxon>Bacillati</taxon>
        <taxon>Bacillota</taxon>
        <taxon>Bacilli</taxon>
        <taxon>Bacillales</taxon>
        <taxon>Paenibacillaceae</taxon>
        <taxon>Cohnella</taxon>
    </lineage>
</organism>
<keyword evidence="2" id="KW-0472">Membrane</keyword>
<comment type="caution">
    <text evidence="4">The sequence shown here is derived from an EMBL/GenBank/DDBJ whole genome shotgun (WGS) entry which is preliminary data.</text>
</comment>
<sequence length="386" mass="43389">MELDKVNQDRRRNRILLAIMIGFVGLLVFFTLFSNTLMSMNLPKAITEQPNSGSLVVALEGSGTLQPITETQLSNPAGWKVLKIRVKEGDRVEKGQALILYDGSSVELEMANEMTALEKQKIELQNLQDQFIQSVQEEDELKIRNAKRAIETFMLDLGTQERTINELRNRMNDQREITSPFDGIITEINAVEGQISSGEPDIRMVNGNQGYRLEIAADSTLVSGLGLAAGEKIDIDVQRELDRQSRVIQGKIEEVTNAEPRSESSYGVQSDQTLTIPRKTLRIKVVDSELKGGEQAEIKLEKRSSKEGLVVSSEAVHYDRDGMYVFKIETLRGALGNVFVARKVRIQFSETNDNKTMIQTDNLFEEDLIILESSEPLQDGERVRLQ</sequence>
<protein>
    <submittedName>
        <fullName evidence="4">Multidrug efflux pump subunit AcrA (Membrane-fusion protein)</fullName>
    </submittedName>
</protein>
<feature type="coiled-coil region" evidence="1">
    <location>
        <begin position="110"/>
        <end position="177"/>
    </location>
</feature>
<dbReference type="InterPro" id="IPR058639">
    <property type="entry name" value="BSH_YknX-like"/>
</dbReference>
<dbReference type="OrthoDB" id="2547524at2"/>
<evidence type="ECO:0000256" key="2">
    <source>
        <dbReference type="SAM" id="Phobius"/>
    </source>
</evidence>
<dbReference type="Gene3D" id="2.40.420.20">
    <property type="match status" value="1"/>
</dbReference>
<dbReference type="RefSeq" id="WP_115993324.1">
    <property type="nucleotide sequence ID" value="NZ_QRDY01000007.1"/>
</dbReference>
<dbReference type="AlphaFoldDB" id="A0A3D9IBX1"/>
<dbReference type="EMBL" id="QRDY01000007">
    <property type="protein sequence ID" value="RED59274.1"/>
    <property type="molecule type" value="Genomic_DNA"/>
</dbReference>
<accession>A0A3D9IBX1</accession>
<keyword evidence="2" id="KW-0812">Transmembrane</keyword>
<feature type="transmembrane region" description="Helical" evidence="2">
    <location>
        <begin position="15"/>
        <end position="33"/>
    </location>
</feature>
<dbReference type="Pfam" id="PF25984">
    <property type="entry name" value="BSH_YknX"/>
    <property type="match status" value="1"/>
</dbReference>
<dbReference type="Gene3D" id="2.40.50.100">
    <property type="match status" value="1"/>
</dbReference>
<evidence type="ECO:0000313" key="5">
    <source>
        <dbReference type="Proteomes" id="UP000256869"/>
    </source>
</evidence>
<dbReference type="GO" id="GO:1990281">
    <property type="term" value="C:efflux pump complex"/>
    <property type="evidence" value="ECO:0007669"/>
    <property type="project" value="TreeGrafter"/>
</dbReference>
<feature type="domain" description="YknX-like barrel-sandwich hybrid" evidence="3">
    <location>
        <begin position="80"/>
        <end position="200"/>
    </location>
</feature>
<keyword evidence="1" id="KW-0175">Coiled coil</keyword>
<evidence type="ECO:0000259" key="3">
    <source>
        <dbReference type="Pfam" id="PF25984"/>
    </source>
</evidence>